<comment type="caution">
    <text evidence="1">The sequence shown here is derived from an EMBL/GenBank/DDBJ whole genome shotgun (WGS) entry which is preliminary data.</text>
</comment>
<evidence type="ECO:0000313" key="2">
    <source>
        <dbReference type="Proteomes" id="UP000256838"/>
    </source>
</evidence>
<protein>
    <submittedName>
        <fullName evidence="1">Pilus assembly protein PilM</fullName>
    </submittedName>
</protein>
<gene>
    <name evidence="1" type="ORF">DWV00_22525</name>
</gene>
<dbReference type="InterPro" id="IPR041883">
    <property type="entry name" value="PilM_N-ter"/>
</dbReference>
<reference evidence="1 2" key="1">
    <citation type="submission" date="2018-08" db="EMBL/GenBank/DDBJ databases">
        <title>Paraburkholderia sp. DHOM06 isolated from forest soil.</title>
        <authorList>
            <person name="Gao Z.-H."/>
            <person name="Qiu L.-H."/>
        </authorList>
    </citation>
    <scope>NUCLEOTIDE SEQUENCE [LARGE SCALE GENOMIC DNA]</scope>
    <source>
        <strain evidence="1 2">DHOM06</strain>
    </source>
</reference>
<dbReference type="Gene3D" id="3.30.1300.90">
    <property type="entry name" value="PilM protein, N-terminal domain"/>
    <property type="match status" value="1"/>
</dbReference>
<dbReference type="RefSeq" id="WP_115535824.1">
    <property type="nucleotide sequence ID" value="NZ_QRGA01000013.1"/>
</dbReference>
<sequence length="161" mass="16311">MYVIWVVVALGALTGAYALFGAESAPATQSASAFGLATNMSEYRQALVGFAQANPSFTGSVPIKTLQPYLGPVVANPIWLNYVQPNTNTGYAGSLVIVYASSTAATAVIPAMEQLAQGSAMAGVAAGVSIVSPGNPPVSLPAALANGIADGMPVWMAQAYE</sequence>
<dbReference type="EMBL" id="QRGA01000013">
    <property type="protein sequence ID" value="RDU96767.1"/>
    <property type="molecule type" value="Genomic_DNA"/>
</dbReference>
<keyword evidence="2" id="KW-1185">Reference proteome</keyword>
<proteinExistence type="predicted"/>
<dbReference type="Pfam" id="PF07419">
    <property type="entry name" value="PilM"/>
    <property type="match status" value="1"/>
</dbReference>
<evidence type="ECO:0000313" key="1">
    <source>
        <dbReference type="EMBL" id="RDU96767.1"/>
    </source>
</evidence>
<organism evidence="1 2">
    <name type="scientific">Trinickia dinghuensis</name>
    <dbReference type="NCBI Taxonomy" id="2291023"/>
    <lineage>
        <taxon>Bacteria</taxon>
        <taxon>Pseudomonadati</taxon>
        <taxon>Pseudomonadota</taxon>
        <taxon>Betaproteobacteria</taxon>
        <taxon>Burkholderiales</taxon>
        <taxon>Burkholderiaceae</taxon>
        <taxon>Trinickia</taxon>
    </lineage>
</organism>
<accession>A0A3D8JUL1</accession>
<dbReference type="Proteomes" id="UP000256838">
    <property type="component" value="Unassembled WGS sequence"/>
</dbReference>
<name>A0A3D8JUL1_9BURK</name>
<dbReference type="AlphaFoldDB" id="A0A3D8JUL1"/>
<dbReference type="OrthoDB" id="9036023at2"/>
<dbReference type="InterPro" id="IPR009987">
    <property type="entry name" value="IM_PilM"/>
</dbReference>